<keyword evidence="4" id="KW-0653">Protein transport</keyword>
<evidence type="ECO:0000256" key="1">
    <source>
        <dbReference type="ARBA" id="ARBA00004167"/>
    </source>
</evidence>
<dbReference type="SUPFAM" id="SSF58038">
    <property type="entry name" value="SNARE fusion complex"/>
    <property type="match status" value="1"/>
</dbReference>
<keyword evidence="5 8" id="KW-1133">Transmembrane helix</keyword>
<dbReference type="InterPro" id="IPR000727">
    <property type="entry name" value="T_SNARE_dom"/>
</dbReference>
<evidence type="ECO:0000256" key="6">
    <source>
        <dbReference type="ARBA" id="ARBA00023136"/>
    </source>
</evidence>
<dbReference type="Gene3D" id="1.20.5.110">
    <property type="match status" value="1"/>
</dbReference>
<keyword evidence="2" id="KW-0813">Transport</keyword>
<proteinExistence type="predicted"/>
<dbReference type="GO" id="GO:0005737">
    <property type="term" value="C:cytoplasm"/>
    <property type="evidence" value="ECO:0007669"/>
    <property type="project" value="UniProtKB-ARBA"/>
</dbReference>
<comment type="subcellular location">
    <subcellularLocation>
        <location evidence="1">Membrane</location>
        <topology evidence="1">Single-pass membrane protein</topology>
    </subcellularLocation>
</comment>
<dbReference type="AlphaFoldDB" id="A0A061R630"/>
<dbReference type="EMBL" id="GBEZ01020699">
    <property type="protein sequence ID" value="JAC65991.1"/>
    <property type="molecule type" value="Transcribed_RNA"/>
</dbReference>
<dbReference type="GO" id="GO:0016020">
    <property type="term" value="C:membrane"/>
    <property type="evidence" value="ECO:0007669"/>
    <property type="project" value="UniProtKB-SubCell"/>
</dbReference>
<dbReference type="GO" id="GO:0012505">
    <property type="term" value="C:endomembrane system"/>
    <property type="evidence" value="ECO:0007669"/>
    <property type="project" value="UniProtKB-ARBA"/>
</dbReference>
<evidence type="ECO:0000256" key="2">
    <source>
        <dbReference type="ARBA" id="ARBA00022448"/>
    </source>
</evidence>
<keyword evidence="7" id="KW-0175">Coiled coil</keyword>
<dbReference type="CDD" id="cd15841">
    <property type="entry name" value="SNARE_Qc"/>
    <property type="match status" value="1"/>
</dbReference>
<name>A0A061R630_9CHLO</name>
<feature type="domain" description="T-SNARE coiled-coil homology" evidence="9">
    <location>
        <begin position="232"/>
        <end position="294"/>
    </location>
</feature>
<organism evidence="10">
    <name type="scientific">Tetraselmis sp. GSL018</name>
    <dbReference type="NCBI Taxonomy" id="582737"/>
    <lineage>
        <taxon>Eukaryota</taxon>
        <taxon>Viridiplantae</taxon>
        <taxon>Chlorophyta</taxon>
        <taxon>core chlorophytes</taxon>
        <taxon>Chlorodendrophyceae</taxon>
        <taxon>Chlorodendrales</taxon>
        <taxon>Chlorodendraceae</taxon>
        <taxon>Tetraselmis</taxon>
    </lineage>
</organism>
<dbReference type="SMART" id="SM00397">
    <property type="entry name" value="t_SNARE"/>
    <property type="match status" value="1"/>
</dbReference>
<evidence type="ECO:0000256" key="7">
    <source>
        <dbReference type="SAM" id="Coils"/>
    </source>
</evidence>
<feature type="coiled-coil region" evidence="7">
    <location>
        <begin position="235"/>
        <end position="290"/>
    </location>
</feature>
<keyword evidence="3 8" id="KW-0812">Transmembrane</keyword>
<accession>A0A061R630</accession>
<evidence type="ECO:0000256" key="4">
    <source>
        <dbReference type="ARBA" id="ARBA00022927"/>
    </source>
</evidence>
<protein>
    <submittedName>
        <fullName evidence="10">Syntaxin of plants SYP7</fullName>
    </submittedName>
</protein>
<evidence type="ECO:0000256" key="3">
    <source>
        <dbReference type="ARBA" id="ARBA00022692"/>
    </source>
</evidence>
<dbReference type="PANTHER" id="PTHR12791">
    <property type="entry name" value="GOLGI SNARE BET1-RELATED"/>
    <property type="match status" value="1"/>
</dbReference>
<dbReference type="PROSITE" id="PS50192">
    <property type="entry name" value="T_SNARE"/>
    <property type="match status" value="1"/>
</dbReference>
<feature type="transmembrane region" description="Helical" evidence="8">
    <location>
        <begin position="304"/>
        <end position="322"/>
    </location>
</feature>
<gene>
    <name evidence="10" type="primary">SYP7</name>
    <name evidence="10" type="ORF">TSPGSL018_14744</name>
</gene>
<dbReference type="Pfam" id="PF05739">
    <property type="entry name" value="SNARE"/>
    <property type="match status" value="1"/>
</dbReference>
<dbReference type="GO" id="GO:0015031">
    <property type="term" value="P:protein transport"/>
    <property type="evidence" value="ECO:0007669"/>
    <property type="project" value="UniProtKB-KW"/>
</dbReference>
<feature type="non-terminal residue" evidence="10">
    <location>
        <position position="1"/>
    </location>
</feature>
<keyword evidence="6 8" id="KW-0472">Membrane</keyword>
<evidence type="ECO:0000259" key="9">
    <source>
        <dbReference type="PROSITE" id="PS50192"/>
    </source>
</evidence>
<reference evidence="10" key="1">
    <citation type="submission" date="2014-05" db="EMBL/GenBank/DDBJ databases">
        <title>The transcriptome of the halophilic microalga Tetraselmis sp. GSL018 isolated from the Great Salt Lake, Utah.</title>
        <authorList>
            <person name="Jinkerson R.E."/>
            <person name="D'Adamo S."/>
            <person name="Posewitz M.C."/>
        </authorList>
    </citation>
    <scope>NUCLEOTIDE SEQUENCE</scope>
    <source>
        <strain evidence="10">GSL018</strain>
    </source>
</reference>
<evidence type="ECO:0000256" key="5">
    <source>
        <dbReference type="ARBA" id="ARBA00022989"/>
    </source>
</evidence>
<evidence type="ECO:0000313" key="10">
    <source>
        <dbReference type="EMBL" id="JAC65991.1"/>
    </source>
</evidence>
<sequence>VRTKIVLQQPQCFSWERCGVEHVYDTGLVLDLVDVENPSLKAIYFQMANLGDIAIRTEALCKKYDKYVVVELKDRGQNGPKNKGKADIFSETYEKVFHDVQALSERAESISAEKNRAAIAEANAQLRRAKQAILQDDIPKLQKLLKKGRDVTRDIVKEREQLIAKLIEACNEVPDGVHGVRRPLRPSSSTATTSGGRQKEVIIGGFDSDNTFHNPSYYEQTDESQGFRQTWDTAREKQDKTLDEIAERLGQLKEMGEAMGEELDRQDPLVNNLELQVDRINEDMSSNNKKLKNTVHKIRSGRRVCIDIVLVLVLLMVLYWIYSALRQGGVV</sequence>
<evidence type="ECO:0000256" key="8">
    <source>
        <dbReference type="SAM" id="Phobius"/>
    </source>
</evidence>